<dbReference type="InterPro" id="IPR021109">
    <property type="entry name" value="Peptidase_aspartic_dom_sf"/>
</dbReference>
<evidence type="ECO:0000313" key="2">
    <source>
        <dbReference type="Proteomes" id="UP000178046"/>
    </source>
</evidence>
<accession>A0A1F5X1J0</accession>
<reference evidence="1 2" key="1">
    <citation type="journal article" date="2016" name="Nat. Commun.">
        <title>Thousands of microbial genomes shed light on interconnected biogeochemical processes in an aquifer system.</title>
        <authorList>
            <person name="Anantharaman K."/>
            <person name="Brown C.T."/>
            <person name="Hug L.A."/>
            <person name="Sharon I."/>
            <person name="Castelle C.J."/>
            <person name="Probst A.J."/>
            <person name="Thomas B.C."/>
            <person name="Singh A."/>
            <person name="Wilkins M.J."/>
            <person name="Karaoz U."/>
            <person name="Brodie E.L."/>
            <person name="Williams K.H."/>
            <person name="Hubbard S.S."/>
            <person name="Banfield J.F."/>
        </authorList>
    </citation>
    <scope>NUCLEOTIDE SEQUENCE [LARGE SCALE GENOMIC DNA]</scope>
</reference>
<dbReference type="EMBL" id="MFIA01000036">
    <property type="protein sequence ID" value="OGF81766.1"/>
    <property type="molecule type" value="Genomic_DNA"/>
</dbReference>
<sequence>MISGKFIGNIPLIRVAVASGYAVRTPLVVLDSGFTGDLQVSSKVAEELRLQPIGATSARIADGKIIQVPVALASAAMEGEMRSIEVLISEGMPLIGIGFLSKFGYKASLDCKNKTVSMEIVWQK</sequence>
<dbReference type="AlphaFoldDB" id="A0A1F5X1J0"/>
<protein>
    <recommendedName>
        <fullName evidence="3">Clan AA aspartic protease</fullName>
    </recommendedName>
</protein>
<proteinExistence type="predicted"/>
<dbReference type="Proteomes" id="UP000178046">
    <property type="component" value="Unassembled WGS sequence"/>
</dbReference>
<evidence type="ECO:0008006" key="3">
    <source>
        <dbReference type="Google" id="ProtNLM"/>
    </source>
</evidence>
<organism evidence="1 2">
    <name type="scientific">Candidatus Giovannonibacteria bacterium RIFCSPLOWO2_01_FULL_44_16</name>
    <dbReference type="NCBI Taxonomy" id="1798348"/>
    <lineage>
        <taxon>Bacteria</taxon>
        <taxon>Candidatus Giovannoniibacteriota</taxon>
    </lineage>
</organism>
<evidence type="ECO:0000313" key="1">
    <source>
        <dbReference type="EMBL" id="OGF81766.1"/>
    </source>
</evidence>
<comment type="caution">
    <text evidence="1">The sequence shown here is derived from an EMBL/GenBank/DDBJ whole genome shotgun (WGS) entry which is preliminary data.</text>
</comment>
<dbReference type="Gene3D" id="2.40.70.10">
    <property type="entry name" value="Acid Proteases"/>
    <property type="match status" value="1"/>
</dbReference>
<gene>
    <name evidence="1" type="ORF">A2924_00980</name>
</gene>
<name>A0A1F5X1J0_9BACT</name>